<dbReference type="EMBL" id="CZVW01000016">
    <property type="protein sequence ID" value="CUT03347.1"/>
    <property type="molecule type" value="Genomic_DNA"/>
</dbReference>
<dbReference type="RefSeq" id="WP_092350384.1">
    <property type="nucleotide sequence ID" value="NZ_CZVW01000016.1"/>
</dbReference>
<protein>
    <submittedName>
        <fullName evidence="2">Uncharacterized protein</fullName>
    </submittedName>
</protein>
<accession>A0A0N7MY61</accession>
<proteinExistence type="predicted"/>
<dbReference type="AlphaFoldDB" id="A0A0N7MY61"/>
<reference evidence="3" key="1">
    <citation type="submission" date="2015-11" db="EMBL/GenBank/DDBJ databases">
        <authorList>
            <person name="Varghese N."/>
        </authorList>
    </citation>
    <scope>NUCLEOTIDE SEQUENCE [LARGE SCALE GENOMIC DNA]</scope>
    <source>
        <strain evidence="3">JGI-23</strain>
    </source>
</reference>
<feature type="compositionally biased region" description="Basic and acidic residues" evidence="1">
    <location>
        <begin position="1"/>
        <end position="17"/>
    </location>
</feature>
<dbReference type="Proteomes" id="UP000199197">
    <property type="component" value="Unassembled WGS sequence"/>
</dbReference>
<evidence type="ECO:0000313" key="3">
    <source>
        <dbReference type="Proteomes" id="UP000199197"/>
    </source>
</evidence>
<evidence type="ECO:0000313" key="2">
    <source>
        <dbReference type="EMBL" id="CUT03347.1"/>
    </source>
</evidence>
<name>A0A0N7MY61_9BACT</name>
<gene>
    <name evidence="2" type="ORF">JGI23_01453</name>
</gene>
<organism evidence="2 3">
    <name type="scientific">Candidatus Chryseopegocella kryptomonas</name>
    <dbReference type="NCBI Taxonomy" id="1633643"/>
    <lineage>
        <taxon>Bacteria</taxon>
        <taxon>Pseudomonadati</taxon>
        <taxon>Candidatus Kryptoniota</taxon>
        <taxon>Candidatus Chryseopegocella</taxon>
    </lineage>
</organism>
<feature type="compositionally biased region" description="Basic and acidic residues" evidence="1">
    <location>
        <begin position="23"/>
        <end position="34"/>
    </location>
</feature>
<keyword evidence="3" id="KW-1185">Reference proteome</keyword>
<sequence length="126" mass="14345">MPLFIKKEREEETKAEEIITELKSSDSGEDEPKPEQTVSSETQKIKFKIDEKTQAKPPLGTITVKILANDIEFATFIIAPEIFKEASILLKEVISKIENPQLKLTTNCNCVWCKEKTTELENFLNS</sequence>
<feature type="region of interest" description="Disordered" evidence="1">
    <location>
        <begin position="1"/>
        <end position="43"/>
    </location>
</feature>
<evidence type="ECO:0000256" key="1">
    <source>
        <dbReference type="SAM" id="MobiDB-lite"/>
    </source>
</evidence>